<name>A0A8S1LWC9_9CILI</name>
<dbReference type="Pfam" id="PF00106">
    <property type="entry name" value="adh_short"/>
    <property type="match status" value="1"/>
</dbReference>
<evidence type="ECO:0000313" key="3">
    <source>
        <dbReference type="Proteomes" id="UP000692954"/>
    </source>
</evidence>
<comment type="caution">
    <text evidence="2">The sequence shown here is derived from an EMBL/GenBank/DDBJ whole genome shotgun (WGS) entry which is preliminary data.</text>
</comment>
<dbReference type="GO" id="GO:0016491">
    <property type="term" value="F:oxidoreductase activity"/>
    <property type="evidence" value="ECO:0007669"/>
    <property type="project" value="UniProtKB-KW"/>
</dbReference>
<dbReference type="OrthoDB" id="1274115at2759"/>
<accession>A0A8S1LWC9</accession>
<evidence type="ECO:0000256" key="1">
    <source>
        <dbReference type="ARBA" id="ARBA00023002"/>
    </source>
</evidence>
<gene>
    <name evidence="2" type="ORF">PSON_ATCC_30995.1.T0270077</name>
</gene>
<proteinExistence type="predicted"/>
<dbReference type="AlphaFoldDB" id="A0A8S1LWC9"/>
<reference evidence="2" key="1">
    <citation type="submission" date="2021-01" db="EMBL/GenBank/DDBJ databases">
        <authorList>
            <consortium name="Genoscope - CEA"/>
            <person name="William W."/>
        </authorList>
    </citation>
    <scope>NUCLEOTIDE SEQUENCE</scope>
</reference>
<dbReference type="EMBL" id="CAJJDN010000027">
    <property type="protein sequence ID" value="CAD8070602.1"/>
    <property type="molecule type" value="Genomic_DNA"/>
</dbReference>
<protein>
    <submittedName>
        <fullName evidence="2">Uncharacterized protein</fullName>
    </submittedName>
</protein>
<sequence length="321" mass="36107">MIFQIIAIILIAIILAGFVYSWNKAGPRRIYNVDLTGKIAIVTGSSAGVGKETAKKLAFRGATVIFACRNQQKTQIIIDEIQKISKNNNLHYINLDLPNFDSVRQFVKEFKQRFNKCDYLINNAGIFIINQQKNNLNQELTFATNHLGHFLLTNLLLDLMSDKSRIINVSSGAHEFLKKVPDFQKAIKGELSLGMTTYSTSKFANIVFTQALQQKFDKENRSIKVVSVHPGFVRTEIYHSKNGSNPFLSAIAIVVIGLMSQFSLNEEEGSRTTEYTILQPFEELVPSGYYQKNQLSKSTKLVRECGLETNLWDLSAKAVGL</sequence>
<dbReference type="PANTHER" id="PTHR43157:SF31">
    <property type="entry name" value="PHOSPHATIDYLINOSITOL-GLYCAN BIOSYNTHESIS CLASS F PROTEIN"/>
    <property type="match status" value="1"/>
</dbReference>
<dbReference type="Proteomes" id="UP000692954">
    <property type="component" value="Unassembled WGS sequence"/>
</dbReference>
<organism evidence="2 3">
    <name type="scientific">Paramecium sonneborni</name>
    <dbReference type="NCBI Taxonomy" id="65129"/>
    <lineage>
        <taxon>Eukaryota</taxon>
        <taxon>Sar</taxon>
        <taxon>Alveolata</taxon>
        <taxon>Ciliophora</taxon>
        <taxon>Intramacronucleata</taxon>
        <taxon>Oligohymenophorea</taxon>
        <taxon>Peniculida</taxon>
        <taxon>Parameciidae</taxon>
        <taxon>Paramecium</taxon>
    </lineage>
</organism>
<dbReference type="PANTHER" id="PTHR43157">
    <property type="entry name" value="PHOSPHATIDYLINOSITOL-GLYCAN BIOSYNTHESIS CLASS F PROTEIN-RELATED"/>
    <property type="match status" value="1"/>
</dbReference>
<dbReference type="InterPro" id="IPR002347">
    <property type="entry name" value="SDR_fam"/>
</dbReference>
<keyword evidence="1" id="KW-0560">Oxidoreductase</keyword>
<keyword evidence="3" id="KW-1185">Reference proteome</keyword>
<evidence type="ECO:0000313" key="2">
    <source>
        <dbReference type="EMBL" id="CAD8070602.1"/>
    </source>
</evidence>